<organism evidence="1 2">
    <name type="scientific">Diphasiastrum complanatum</name>
    <name type="common">Issler's clubmoss</name>
    <name type="synonym">Lycopodium complanatum</name>
    <dbReference type="NCBI Taxonomy" id="34168"/>
    <lineage>
        <taxon>Eukaryota</taxon>
        <taxon>Viridiplantae</taxon>
        <taxon>Streptophyta</taxon>
        <taxon>Embryophyta</taxon>
        <taxon>Tracheophyta</taxon>
        <taxon>Lycopodiopsida</taxon>
        <taxon>Lycopodiales</taxon>
        <taxon>Lycopodiaceae</taxon>
        <taxon>Lycopodioideae</taxon>
        <taxon>Diphasiastrum</taxon>
    </lineage>
</organism>
<comment type="caution">
    <text evidence="1">The sequence shown here is derived from an EMBL/GenBank/DDBJ whole genome shotgun (WGS) entry which is preliminary data.</text>
</comment>
<gene>
    <name evidence="1" type="ORF">O6H91_17G039000</name>
</gene>
<evidence type="ECO:0000313" key="1">
    <source>
        <dbReference type="EMBL" id="KAJ7525152.1"/>
    </source>
</evidence>
<protein>
    <submittedName>
        <fullName evidence="1">Uncharacterized protein</fullName>
    </submittedName>
</protein>
<dbReference type="Proteomes" id="UP001162992">
    <property type="component" value="Chromosome 17"/>
</dbReference>
<reference evidence="2" key="1">
    <citation type="journal article" date="2024" name="Proc. Natl. Acad. Sci. U.S.A.">
        <title>Extraordinary preservation of gene collinearity over three hundred million years revealed in homosporous lycophytes.</title>
        <authorList>
            <person name="Li C."/>
            <person name="Wickell D."/>
            <person name="Kuo L.Y."/>
            <person name="Chen X."/>
            <person name="Nie B."/>
            <person name="Liao X."/>
            <person name="Peng D."/>
            <person name="Ji J."/>
            <person name="Jenkins J."/>
            <person name="Williams M."/>
            <person name="Shu S."/>
            <person name="Plott C."/>
            <person name="Barry K."/>
            <person name="Rajasekar S."/>
            <person name="Grimwood J."/>
            <person name="Han X."/>
            <person name="Sun S."/>
            <person name="Hou Z."/>
            <person name="He W."/>
            <person name="Dai G."/>
            <person name="Sun C."/>
            <person name="Schmutz J."/>
            <person name="Leebens-Mack J.H."/>
            <person name="Li F.W."/>
            <person name="Wang L."/>
        </authorList>
    </citation>
    <scope>NUCLEOTIDE SEQUENCE [LARGE SCALE GENOMIC DNA]</scope>
    <source>
        <strain evidence="2">cv. PW_Plant_1</strain>
    </source>
</reference>
<proteinExistence type="predicted"/>
<accession>A0ACC2B6T0</accession>
<evidence type="ECO:0000313" key="2">
    <source>
        <dbReference type="Proteomes" id="UP001162992"/>
    </source>
</evidence>
<keyword evidence="2" id="KW-1185">Reference proteome</keyword>
<sequence>MIVDARPSGFAAAALFWERQIVLLPLAAQDDCICTYPSTSCHCAFVLWMQYYTRHWHGRSFIGSYECIIAVNITLESISAPLSSEHTVHHVEECIIQPRGELIQLSLCSR</sequence>
<dbReference type="EMBL" id="CM055108">
    <property type="protein sequence ID" value="KAJ7525152.1"/>
    <property type="molecule type" value="Genomic_DNA"/>
</dbReference>
<name>A0ACC2B6T0_DIPCM</name>